<organism evidence="8 9">
    <name type="scientific">Flavimaribacter sediminis</name>
    <dbReference type="NCBI Taxonomy" id="2865987"/>
    <lineage>
        <taxon>Bacteria</taxon>
        <taxon>Pseudomonadati</taxon>
        <taxon>Pseudomonadota</taxon>
        <taxon>Alphaproteobacteria</taxon>
        <taxon>Hyphomicrobiales</taxon>
        <taxon>Rhizobiaceae</taxon>
        <taxon>Flavimaribacter</taxon>
    </lineage>
</organism>
<feature type="transmembrane region" description="Helical" evidence="6">
    <location>
        <begin position="54"/>
        <end position="75"/>
    </location>
</feature>
<feature type="transmembrane region" description="Helical" evidence="6">
    <location>
        <begin position="20"/>
        <end position="42"/>
    </location>
</feature>
<protein>
    <submittedName>
        <fullName evidence="8">MFS transporter</fullName>
    </submittedName>
</protein>
<dbReference type="InterPro" id="IPR050495">
    <property type="entry name" value="ATG22/LtaA_families"/>
</dbReference>
<feature type="transmembrane region" description="Helical" evidence="6">
    <location>
        <begin position="207"/>
        <end position="224"/>
    </location>
</feature>
<dbReference type="InterPro" id="IPR024671">
    <property type="entry name" value="Atg22-like"/>
</dbReference>
<evidence type="ECO:0000256" key="4">
    <source>
        <dbReference type="ARBA" id="ARBA00022989"/>
    </source>
</evidence>
<reference evidence="8" key="1">
    <citation type="submission" date="2021-08" db="EMBL/GenBank/DDBJ databases">
        <title>Hoeflea bacterium WL0058 sp. nov., isolated from the sediment.</title>
        <authorList>
            <person name="Wang L."/>
            <person name="Zhang D."/>
        </authorList>
    </citation>
    <scope>NUCLEOTIDE SEQUENCE</scope>
    <source>
        <strain evidence="8">WL0058</strain>
    </source>
</reference>
<feature type="transmembrane region" description="Helical" evidence="6">
    <location>
        <begin position="423"/>
        <end position="443"/>
    </location>
</feature>
<gene>
    <name evidence="8" type="ORF">K1W69_14360</name>
</gene>
<proteinExistence type="predicted"/>
<comment type="subcellular location">
    <subcellularLocation>
        <location evidence="1">Endomembrane system</location>
        <topology evidence="1">Multi-pass membrane protein</topology>
    </subcellularLocation>
</comment>
<dbReference type="PROSITE" id="PS50850">
    <property type="entry name" value="MFS"/>
    <property type="match status" value="1"/>
</dbReference>
<feature type="domain" description="Major facilitator superfamily (MFS) profile" evidence="7">
    <location>
        <begin position="15"/>
        <end position="452"/>
    </location>
</feature>
<dbReference type="InterPro" id="IPR020846">
    <property type="entry name" value="MFS_dom"/>
</dbReference>
<evidence type="ECO:0000256" key="5">
    <source>
        <dbReference type="ARBA" id="ARBA00023136"/>
    </source>
</evidence>
<evidence type="ECO:0000256" key="2">
    <source>
        <dbReference type="ARBA" id="ARBA00022448"/>
    </source>
</evidence>
<accession>A0AAE3D1Y6</accession>
<dbReference type="Gene3D" id="1.20.1250.20">
    <property type="entry name" value="MFS general substrate transporter like domains"/>
    <property type="match status" value="1"/>
</dbReference>
<feature type="transmembrane region" description="Helical" evidence="6">
    <location>
        <begin position="356"/>
        <end position="375"/>
    </location>
</feature>
<name>A0AAE3D1Y6_9HYPH</name>
<evidence type="ECO:0000256" key="6">
    <source>
        <dbReference type="SAM" id="Phobius"/>
    </source>
</evidence>
<keyword evidence="9" id="KW-1185">Reference proteome</keyword>
<dbReference type="RefSeq" id="WP_220229003.1">
    <property type="nucleotide sequence ID" value="NZ_JAICBX010000002.1"/>
</dbReference>
<dbReference type="Pfam" id="PF11700">
    <property type="entry name" value="ATG22"/>
    <property type="match status" value="1"/>
</dbReference>
<evidence type="ECO:0000256" key="1">
    <source>
        <dbReference type="ARBA" id="ARBA00004127"/>
    </source>
</evidence>
<dbReference type="PANTHER" id="PTHR23519">
    <property type="entry name" value="AUTOPHAGY-RELATED PROTEIN 22"/>
    <property type="match status" value="1"/>
</dbReference>
<dbReference type="SUPFAM" id="SSF103473">
    <property type="entry name" value="MFS general substrate transporter"/>
    <property type="match status" value="1"/>
</dbReference>
<dbReference type="PANTHER" id="PTHR23519:SF1">
    <property type="entry name" value="AUTOPHAGY-RELATED PROTEIN 22"/>
    <property type="match status" value="1"/>
</dbReference>
<keyword evidence="4 6" id="KW-1133">Transmembrane helix</keyword>
<feature type="transmembrane region" description="Helical" evidence="6">
    <location>
        <begin position="153"/>
        <end position="173"/>
    </location>
</feature>
<sequence length="452" mass="48105">MSDAVPTQRVDRKGVFGWMLFDWATQPFHTLIITFVFAPYVVDALFTSDVEGQAQWGTAITIGGLIVAFLAPVLGAVADSTGRRKPWILAFSIPAVIGSWMLWYSAPGSSNVVLILTGIVLAFIGFEFAAVFNNAMMSQLVPRARLGRLSGSAWALGYVGGIVSLIIVLGLMAGRPDTGKTLLGLDPIFGLDPTTYAGDRASGPLTAIWYVVFVIPMFLFTPDADKRMATRGMVREGLRELWKTLKALPSQKSYFSFLLSSLFYRDGLNALYTFGGIYAVGVLGLTTIERGIFGILAAFTGAFGGWIGGKLDDRYGPKIVVASGILMLFVSCLLVISTAKDQAFFITVSNEELPTILFYVAGCLIGAGGAAAQAASRTLLVDQVPAEKVTEAFGLYALSGKATAFIGPALVVFATVASQSQRIGVTPILLLFAIGLLLLPRVVSAHTKPDGA</sequence>
<dbReference type="Proteomes" id="UP001196509">
    <property type="component" value="Unassembled WGS sequence"/>
</dbReference>
<dbReference type="GO" id="GO:0022857">
    <property type="term" value="F:transmembrane transporter activity"/>
    <property type="evidence" value="ECO:0007669"/>
    <property type="project" value="InterPro"/>
</dbReference>
<dbReference type="GO" id="GO:0012505">
    <property type="term" value="C:endomembrane system"/>
    <property type="evidence" value="ECO:0007669"/>
    <property type="project" value="UniProtKB-SubCell"/>
</dbReference>
<evidence type="ECO:0000313" key="9">
    <source>
        <dbReference type="Proteomes" id="UP001196509"/>
    </source>
</evidence>
<comment type="caution">
    <text evidence="8">The sequence shown here is derived from an EMBL/GenBank/DDBJ whole genome shotgun (WGS) entry which is preliminary data.</text>
</comment>
<feature type="transmembrane region" description="Helical" evidence="6">
    <location>
        <begin position="291"/>
        <end position="309"/>
    </location>
</feature>
<keyword evidence="5 6" id="KW-0472">Membrane</keyword>
<feature type="transmembrane region" description="Helical" evidence="6">
    <location>
        <begin position="87"/>
        <end position="106"/>
    </location>
</feature>
<keyword evidence="3 6" id="KW-0812">Transmembrane</keyword>
<evidence type="ECO:0000313" key="8">
    <source>
        <dbReference type="EMBL" id="MBW8638376.1"/>
    </source>
</evidence>
<dbReference type="InterPro" id="IPR036259">
    <property type="entry name" value="MFS_trans_sf"/>
</dbReference>
<evidence type="ECO:0000256" key="3">
    <source>
        <dbReference type="ARBA" id="ARBA00022692"/>
    </source>
</evidence>
<feature type="transmembrane region" description="Helical" evidence="6">
    <location>
        <begin position="315"/>
        <end position="336"/>
    </location>
</feature>
<feature type="transmembrane region" description="Helical" evidence="6">
    <location>
        <begin position="112"/>
        <end position="132"/>
    </location>
</feature>
<dbReference type="EMBL" id="JAICBX010000002">
    <property type="protein sequence ID" value="MBW8638376.1"/>
    <property type="molecule type" value="Genomic_DNA"/>
</dbReference>
<dbReference type="AlphaFoldDB" id="A0AAE3D1Y6"/>
<feature type="transmembrane region" description="Helical" evidence="6">
    <location>
        <begin position="395"/>
        <end position="416"/>
    </location>
</feature>
<keyword evidence="2" id="KW-0813">Transport</keyword>
<evidence type="ECO:0000259" key="7">
    <source>
        <dbReference type="PROSITE" id="PS50850"/>
    </source>
</evidence>